<protein>
    <submittedName>
        <fullName evidence="1">dTDP-4-amino-4,6-dideoxygalactose transaminase</fullName>
    </submittedName>
</protein>
<dbReference type="InterPro" id="IPR015421">
    <property type="entry name" value="PyrdxlP-dep_Trfase_major"/>
</dbReference>
<dbReference type="Pfam" id="PF01041">
    <property type="entry name" value="DegT_DnrJ_EryC1"/>
    <property type="match status" value="1"/>
</dbReference>
<dbReference type="Gene3D" id="3.40.640.10">
    <property type="entry name" value="Type I PLP-dependent aspartate aminotransferase-like (Major domain)"/>
    <property type="match status" value="1"/>
</dbReference>
<dbReference type="AlphaFoldDB" id="A0AAW9KLP6"/>
<dbReference type="SUPFAM" id="SSF53383">
    <property type="entry name" value="PLP-dependent transferases"/>
    <property type="match status" value="1"/>
</dbReference>
<evidence type="ECO:0000313" key="1">
    <source>
        <dbReference type="EMBL" id="MDZ7543013.1"/>
    </source>
</evidence>
<sequence length="152" mass="17378">VEDAAQGVMASYKGQPLGTIGEFGCYSFHETKNYSMGDGGAILIQNKDFIERAEIIREKGTDRSRFFRGQVDKYSWVDVGSSFLPSELNAAYLYAQLEEADNINEDRLNSWNLYYTGLKDLENKGVIELPYIPKECKHNAHMFYIKVKDLEE</sequence>
<feature type="non-terminal residue" evidence="1">
    <location>
        <position position="1"/>
    </location>
</feature>
<dbReference type="Proteomes" id="UP001288944">
    <property type="component" value="Unassembled WGS sequence"/>
</dbReference>
<proteinExistence type="predicted"/>
<organism evidence="1 2">
    <name type="scientific">Clostridium perfringens</name>
    <dbReference type="NCBI Taxonomy" id="1502"/>
    <lineage>
        <taxon>Bacteria</taxon>
        <taxon>Bacillati</taxon>
        <taxon>Bacillota</taxon>
        <taxon>Clostridia</taxon>
        <taxon>Eubacteriales</taxon>
        <taxon>Clostridiaceae</taxon>
        <taxon>Clostridium</taxon>
    </lineage>
</organism>
<gene>
    <name evidence="1" type="ORF">GNF83_17870</name>
</gene>
<dbReference type="PANTHER" id="PTHR30244:SF34">
    <property type="entry name" value="DTDP-4-AMINO-4,6-DIDEOXYGALACTOSE TRANSAMINASE"/>
    <property type="match status" value="1"/>
</dbReference>
<dbReference type="EMBL" id="WNUR01000714">
    <property type="protein sequence ID" value="MDZ7543013.1"/>
    <property type="molecule type" value="Genomic_DNA"/>
</dbReference>
<dbReference type="InterPro" id="IPR015424">
    <property type="entry name" value="PyrdxlP-dep_Trfase"/>
</dbReference>
<name>A0AAW9KLP6_CLOPF</name>
<dbReference type="GO" id="GO:0000271">
    <property type="term" value="P:polysaccharide biosynthetic process"/>
    <property type="evidence" value="ECO:0007669"/>
    <property type="project" value="TreeGrafter"/>
</dbReference>
<reference evidence="1" key="1">
    <citation type="submission" date="2019-11" db="EMBL/GenBank/DDBJ databases">
        <title>Characterization of Clostridium perfringens isolates from swine manure treated agricultural soils.</title>
        <authorList>
            <person name="Wushke S.T."/>
        </authorList>
    </citation>
    <scope>NUCLEOTIDE SEQUENCE</scope>
    <source>
        <strain evidence="1">X62</strain>
    </source>
</reference>
<comment type="caution">
    <text evidence="1">The sequence shown here is derived from an EMBL/GenBank/DDBJ whole genome shotgun (WGS) entry which is preliminary data.</text>
</comment>
<dbReference type="GO" id="GO:0030170">
    <property type="term" value="F:pyridoxal phosphate binding"/>
    <property type="evidence" value="ECO:0007669"/>
    <property type="project" value="TreeGrafter"/>
</dbReference>
<evidence type="ECO:0000313" key="2">
    <source>
        <dbReference type="Proteomes" id="UP001288944"/>
    </source>
</evidence>
<accession>A0AAW9KLP6</accession>
<dbReference type="GO" id="GO:0019180">
    <property type="term" value="F:dTDP-4-amino-4,6-dideoxygalactose transaminase activity"/>
    <property type="evidence" value="ECO:0007669"/>
    <property type="project" value="TreeGrafter"/>
</dbReference>
<dbReference type="InterPro" id="IPR000653">
    <property type="entry name" value="DegT/StrS_aminotransferase"/>
</dbReference>
<dbReference type="PANTHER" id="PTHR30244">
    <property type="entry name" value="TRANSAMINASE"/>
    <property type="match status" value="1"/>
</dbReference>